<dbReference type="GO" id="GO:0070967">
    <property type="term" value="F:coenzyme F420 binding"/>
    <property type="evidence" value="ECO:0007669"/>
    <property type="project" value="TreeGrafter"/>
</dbReference>
<comment type="catalytic activity">
    <reaction evidence="2">
        <text>oxidized coenzyme F420-(gamma-L-Glu)(n) + a quinol + H(+) = reduced coenzyme F420-(gamma-L-Glu)(n) + a quinone</text>
        <dbReference type="Rhea" id="RHEA:39663"/>
        <dbReference type="Rhea" id="RHEA-COMP:12939"/>
        <dbReference type="Rhea" id="RHEA-COMP:14378"/>
        <dbReference type="ChEBI" id="CHEBI:15378"/>
        <dbReference type="ChEBI" id="CHEBI:24646"/>
        <dbReference type="ChEBI" id="CHEBI:132124"/>
        <dbReference type="ChEBI" id="CHEBI:133980"/>
        <dbReference type="ChEBI" id="CHEBI:139511"/>
    </reaction>
</comment>
<gene>
    <name evidence="3" type="ORF">METZ01_LOCUS138548</name>
</gene>
<accession>A0A381Z982</accession>
<dbReference type="Pfam" id="PF04075">
    <property type="entry name" value="F420H2_quin_red"/>
    <property type="match status" value="1"/>
</dbReference>
<evidence type="ECO:0008006" key="4">
    <source>
        <dbReference type="Google" id="ProtNLM"/>
    </source>
</evidence>
<organism evidence="3">
    <name type="scientific">marine metagenome</name>
    <dbReference type="NCBI Taxonomy" id="408172"/>
    <lineage>
        <taxon>unclassified sequences</taxon>
        <taxon>metagenomes</taxon>
        <taxon>ecological metagenomes</taxon>
    </lineage>
</organism>
<proteinExistence type="inferred from homology"/>
<evidence type="ECO:0000256" key="1">
    <source>
        <dbReference type="ARBA" id="ARBA00008710"/>
    </source>
</evidence>
<dbReference type="PANTHER" id="PTHR39428">
    <property type="entry name" value="F420H(2)-DEPENDENT QUINONE REDUCTASE RV1261C"/>
    <property type="match status" value="1"/>
</dbReference>
<evidence type="ECO:0000313" key="3">
    <source>
        <dbReference type="EMBL" id="SVA85694.1"/>
    </source>
</evidence>
<dbReference type="AlphaFoldDB" id="A0A381Z982"/>
<dbReference type="GO" id="GO:0005886">
    <property type="term" value="C:plasma membrane"/>
    <property type="evidence" value="ECO:0007669"/>
    <property type="project" value="TreeGrafter"/>
</dbReference>
<dbReference type="EMBL" id="UINC01020400">
    <property type="protein sequence ID" value="SVA85694.1"/>
    <property type="molecule type" value="Genomic_DNA"/>
</dbReference>
<dbReference type="PANTHER" id="PTHR39428:SF3">
    <property type="entry name" value="DEAZAFLAVIN-DEPENDENT NITROREDUCTASE"/>
    <property type="match status" value="1"/>
</dbReference>
<sequence>MSQNKRFISRSKLIVWFSKFHYAVMKFSGGRLLNSLMGLDMLLLETMGRKSGKRRVTPLLYANDDENGYLCVASFGGNSQHPEWFKHVRN</sequence>
<dbReference type="NCBIfam" id="TIGR00026">
    <property type="entry name" value="hi_GC_TIGR00026"/>
    <property type="match status" value="1"/>
</dbReference>
<feature type="non-terminal residue" evidence="3">
    <location>
        <position position="90"/>
    </location>
</feature>
<protein>
    <recommendedName>
        <fullName evidence="4">Nitroreductase family deazaflavin-dependent oxidoreductase</fullName>
    </recommendedName>
</protein>
<dbReference type="InterPro" id="IPR012349">
    <property type="entry name" value="Split_barrel_FMN-bd"/>
</dbReference>
<comment type="similarity">
    <text evidence="1">Belongs to the F420H(2)-dependent quinone reductase family.</text>
</comment>
<reference evidence="3" key="1">
    <citation type="submission" date="2018-05" db="EMBL/GenBank/DDBJ databases">
        <authorList>
            <person name="Lanie J.A."/>
            <person name="Ng W.-L."/>
            <person name="Kazmierczak K.M."/>
            <person name="Andrzejewski T.M."/>
            <person name="Davidsen T.M."/>
            <person name="Wayne K.J."/>
            <person name="Tettelin H."/>
            <person name="Glass J.I."/>
            <person name="Rusch D."/>
            <person name="Podicherti R."/>
            <person name="Tsui H.-C.T."/>
            <person name="Winkler M.E."/>
        </authorList>
    </citation>
    <scope>NUCLEOTIDE SEQUENCE</scope>
</reference>
<dbReference type="InterPro" id="IPR004378">
    <property type="entry name" value="F420H2_quin_Rdtase"/>
</dbReference>
<dbReference type="GO" id="GO:0016491">
    <property type="term" value="F:oxidoreductase activity"/>
    <property type="evidence" value="ECO:0007669"/>
    <property type="project" value="InterPro"/>
</dbReference>
<dbReference type="Gene3D" id="2.30.110.10">
    <property type="entry name" value="Electron Transport, Fmn-binding Protein, Chain A"/>
    <property type="match status" value="1"/>
</dbReference>
<name>A0A381Z982_9ZZZZ</name>
<evidence type="ECO:0000256" key="2">
    <source>
        <dbReference type="ARBA" id="ARBA00049106"/>
    </source>
</evidence>